<gene>
    <name evidence="7" type="ORF">Q760_17825</name>
</gene>
<dbReference type="STRING" id="1408250.Q760_17825"/>
<dbReference type="GO" id="GO:0000725">
    <property type="term" value="P:recombinational repair"/>
    <property type="evidence" value="ECO:0007669"/>
    <property type="project" value="TreeGrafter"/>
</dbReference>
<evidence type="ECO:0000256" key="4">
    <source>
        <dbReference type="ARBA" id="ARBA00022840"/>
    </source>
</evidence>
<keyword evidence="3 5" id="KW-0347">Helicase</keyword>
<comment type="caution">
    <text evidence="7">The sequence shown here is derived from an EMBL/GenBank/DDBJ whole genome shotgun (WGS) entry which is preliminary data.</text>
</comment>
<evidence type="ECO:0000256" key="2">
    <source>
        <dbReference type="ARBA" id="ARBA00022801"/>
    </source>
</evidence>
<evidence type="ECO:0000256" key="3">
    <source>
        <dbReference type="ARBA" id="ARBA00022806"/>
    </source>
</evidence>
<dbReference type="InterPro" id="IPR014016">
    <property type="entry name" value="UvrD-like_ATP-bd"/>
</dbReference>
<evidence type="ECO:0000256" key="1">
    <source>
        <dbReference type="ARBA" id="ARBA00022741"/>
    </source>
</evidence>
<dbReference type="InterPro" id="IPR000212">
    <property type="entry name" value="DNA_helicase_UvrD/REP"/>
</dbReference>
<keyword evidence="2 5" id="KW-0378">Hydrolase</keyword>
<dbReference type="GO" id="GO:0005829">
    <property type="term" value="C:cytosol"/>
    <property type="evidence" value="ECO:0007669"/>
    <property type="project" value="TreeGrafter"/>
</dbReference>
<evidence type="ECO:0000313" key="8">
    <source>
        <dbReference type="Proteomes" id="UP000029833"/>
    </source>
</evidence>
<dbReference type="PANTHER" id="PTHR11070">
    <property type="entry name" value="UVRD / RECB / PCRA DNA HELICASE FAMILY MEMBER"/>
    <property type="match status" value="1"/>
</dbReference>
<dbReference type="Gene3D" id="3.40.50.300">
    <property type="entry name" value="P-loop containing nucleotide triphosphate hydrolases"/>
    <property type="match status" value="2"/>
</dbReference>
<sequence length="697" mass="74856">MKTPGTDAQTALVDELEDERRYLADARAALGRMRDRAEALLEVGAGTVGDAYAAERLGVALVRRVRELTVDDDTPLFFGRLDLAEPADDDPDDDSTRFYVGRRHVTDDVSHPLVLDWRAPVSRAFYRASAREPQGVVTRRRFGSSGGALTSFEDEHLDRAGADAGAGAAGDGAGGPSSILTAEIERARVGPMRDIVATIQPEQDELVRADLSVSLCVQGGPGTGKTAVGLHRAAYLFYTHRQRLQHAGVLIVGPNRTLIRYIAQVLPSLGELDAEQVSVGDLYPLDVRATDAPDVAVLKHDARMAAVLHRALWSRITPAAAPVTVPHGSYRYTLSPDALDELVAEARAQATTYGGGRERLRSRIAAALMRTVENRSAEAPSESWFRSTSRSRPVTQALDAVWPPTTPEALVHGLLSDRAALAAAVDGVLDEAEQELLLWTRPARSPRAVRWSEHDAVLLDEVAGLLNRPRAYSHLIVDEAQDLSPMQCRALARRSTHGSVTVLGDLAQGTTPWAAPSWHHTLGHLGKADAQVVPLTTGFRVPRVVMEYANGLVPSLGLDLPVTSSLRRDGSLRVRQADDLVAGAAEECRAALAFEGSVGLIVPDSLVEDAAAALDAAGLAWDGTDAEVPTGRVTLVPASLAKGLEYDHVVAVEPARVVAEEARGLHRLYVVLTRAVSRLVVVRHEPLPEALRSRDAA</sequence>
<feature type="domain" description="UvrD-like helicase ATP-binding" evidence="6">
    <location>
        <begin position="198"/>
        <end position="542"/>
    </location>
</feature>
<dbReference type="GO" id="GO:0043138">
    <property type="term" value="F:3'-5' DNA helicase activity"/>
    <property type="evidence" value="ECO:0007669"/>
    <property type="project" value="TreeGrafter"/>
</dbReference>
<dbReference type="GO" id="GO:0003677">
    <property type="term" value="F:DNA binding"/>
    <property type="evidence" value="ECO:0007669"/>
    <property type="project" value="InterPro"/>
</dbReference>
<keyword evidence="8" id="KW-1185">Reference proteome</keyword>
<dbReference type="SUPFAM" id="SSF52540">
    <property type="entry name" value="P-loop containing nucleoside triphosphate hydrolases"/>
    <property type="match status" value="1"/>
</dbReference>
<dbReference type="PANTHER" id="PTHR11070:SF45">
    <property type="entry name" value="DNA 3'-5' HELICASE"/>
    <property type="match status" value="1"/>
</dbReference>
<dbReference type="AlphaFoldDB" id="A0A0A0B697"/>
<dbReference type="RefSeq" id="WP_052104224.1">
    <property type="nucleotide sequence ID" value="NZ_AXNT01000088.1"/>
</dbReference>
<dbReference type="EMBL" id="AXNT01000088">
    <property type="protein sequence ID" value="KGM01702.1"/>
    <property type="molecule type" value="Genomic_DNA"/>
</dbReference>
<accession>A0A0A0B697</accession>
<dbReference type="InterPro" id="IPR027417">
    <property type="entry name" value="P-loop_NTPase"/>
</dbReference>
<dbReference type="GO" id="GO:0016787">
    <property type="term" value="F:hydrolase activity"/>
    <property type="evidence" value="ECO:0007669"/>
    <property type="project" value="UniProtKB-UniRule"/>
</dbReference>
<keyword evidence="1 5" id="KW-0547">Nucleotide-binding</keyword>
<evidence type="ECO:0000256" key="5">
    <source>
        <dbReference type="PROSITE-ProRule" id="PRU00560"/>
    </source>
</evidence>
<reference evidence="7 8" key="1">
    <citation type="submission" date="2013-10" db="EMBL/GenBank/DDBJ databases">
        <authorList>
            <person name="Wang G."/>
            <person name="Zhuang W."/>
        </authorList>
    </citation>
    <scope>NUCLEOTIDE SEQUENCE [LARGE SCALE GENOMIC DNA]</scope>
    <source>
        <strain evidence="7 8">DSM 20118</strain>
    </source>
</reference>
<evidence type="ECO:0000259" key="6">
    <source>
        <dbReference type="PROSITE" id="PS51198"/>
    </source>
</evidence>
<dbReference type="Proteomes" id="UP000029833">
    <property type="component" value="Unassembled WGS sequence"/>
</dbReference>
<dbReference type="PROSITE" id="PS51198">
    <property type="entry name" value="UVRD_HELICASE_ATP_BIND"/>
    <property type="match status" value="1"/>
</dbReference>
<keyword evidence="4 5" id="KW-0067">ATP-binding</keyword>
<protein>
    <submittedName>
        <fullName evidence="7">ATPase AAA</fullName>
    </submittedName>
</protein>
<name>A0A0A0B697_9CELL</name>
<organism evidence="7 8">
    <name type="scientific">Cellulomonas cellasea DSM 20118</name>
    <dbReference type="NCBI Taxonomy" id="1408250"/>
    <lineage>
        <taxon>Bacteria</taxon>
        <taxon>Bacillati</taxon>
        <taxon>Actinomycetota</taxon>
        <taxon>Actinomycetes</taxon>
        <taxon>Micrococcales</taxon>
        <taxon>Cellulomonadaceae</taxon>
        <taxon>Cellulomonas</taxon>
    </lineage>
</organism>
<evidence type="ECO:0000313" key="7">
    <source>
        <dbReference type="EMBL" id="KGM01702.1"/>
    </source>
</evidence>
<proteinExistence type="predicted"/>
<feature type="binding site" evidence="5">
    <location>
        <begin position="219"/>
        <end position="226"/>
    </location>
    <ligand>
        <name>ATP</name>
        <dbReference type="ChEBI" id="CHEBI:30616"/>
    </ligand>
</feature>
<dbReference type="GO" id="GO:0005524">
    <property type="term" value="F:ATP binding"/>
    <property type="evidence" value="ECO:0007669"/>
    <property type="project" value="UniProtKB-UniRule"/>
</dbReference>